<evidence type="ECO:0000259" key="2">
    <source>
        <dbReference type="Pfam" id="PF14200"/>
    </source>
</evidence>
<dbReference type="GO" id="GO:0030246">
    <property type="term" value="F:carbohydrate binding"/>
    <property type="evidence" value="ECO:0007669"/>
    <property type="project" value="UniProtKB-KW"/>
</dbReference>
<evidence type="ECO:0000313" key="4">
    <source>
        <dbReference type="Proteomes" id="UP000182192"/>
    </source>
</evidence>
<sequence length="536" mass="60500">MKKLSKQFVSIFMTIVIVISILPMSAFAASYRIDYWNFSTPTRTLSMGSRGDDVKWLQCAINDLIITGDWKKSHLDTPKLDVDGAFGSATKAAVEKFQRNYGLSVDGYFGPKSLSKMLQVLYPRIPQPYTPTNPEPKIPNATNYYIDGVYFIRNKQTNKYLDVCGGSSYNNAKIVQYRFHGDLNQQFRISYENGFYKIYTRAGGNRCFDLWGPSEANTNGTDLKIYDSVSNCQQQNFILKKLGDGSFEIGSACSNCNKVLEVENSSNDDCATVQIYQGNGTKLNDDWYLEPVDDYTTKAPNQFNRAGNINTLGSVNYGGYRYKIITKDDVTSGMTQVKQITKNKINVDIFKAIADFAIAGDTDMVPSSPGLQTVCGIINSLTSSITNISVRLTLYKSNTSNLRYATIEVGDGEFQTILRNTVTNDNEYLNGYWDTKGEKHSFPHYEGRAVRMKLSTKHNSLYQFDGYIDANGEFCMALHTYAGDSLEVRENDKWEWNPIWLKFGRFTYGTDNRHFSVLNPEKASDNCINTLNQCIQ</sequence>
<name>A0A1I1R1W8_RUMAL</name>
<feature type="domain" description="Ricin B lectin" evidence="2">
    <location>
        <begin position="147"/>
        <end position="226"/>
    </location>
</feature>
<dbReference type="InterPro" id="IPR000772">
    <property type="entry name" value="Ricin_B_lectin"/>
</dbReference>
<dbReference type="SUPFAM" id="SSF50370">
    <property type="entry name" value="Ricin B-like lectins"/>
    <property type="match status" value="1"/>
</dbReference>
<gene>
    <name evidence="3" type="ORF">SAMN02910406_03524</name>
</gene>
<organism evidence="3 4">
    <name type="scientific">Ruminococcus albus</name>
    <dbReference type="NCBI Taxonomy" id="1264"/>
    <lineage>
        <taxon>Bacteria</taxon>
        <taxon>Bacillati</taxon>
        <taxon>Bacillota</taxon>
        <taxon>Clostridia</taxon>
        <taxon>Eubacteriales</taxon>
        <taxon>Oscillospiraceae</taxon>
        <taxon>Ruminococcus</taxon>
    </lineage>
</organism>
<dbReference type="Proteomes" id="UP000182192">
    <property type="component" value="Unassembled WGS sequence"/>
</dbReference>
<dbReference type="Gene3D" id="1.10.101.10">
    <property type="entry name" value="PGBD-like superfamily/PGBD"/>
    <property type="match status" value="1"/>
</dbReference>
<proteinExistence type="predicted"/>
<dbReference type="OrthoDB" id="1817695at2"/>
<dbReference type="Gene3D" id="2.80.10.50">
    <property type="match status" value="2"/>
</dbReference>
<keyword evidence="3" id="KW-0430">Lectin</keyword>
<reference evidence="3 4" key="1">
    <citation type="submission" date="2016-10" db="EMBL/GenBank/DDBJ databases">
        <authorList>
            <person name="de Groot N.N."/>
        </authorList>
    </citation>
    <scope>NUCLEOTIDE SEQUENCE [LARGE SCALE GENOMIC DNA]</scope>
    <source>
        <strain evidence="3 4">AR67</strain>
    </source>
</reference>
<dbReference type="EMBL" id="FOKQ01000054">
    <property type="protein sequence ID" value="SFD26108.1"/>
    <property type="molecule type" value="Genomic_DNA"/>
</dbReference>
<feature type="domain" description="Peptidoglycan binding-like" evidence="1">
    <location>
        <begin position="50"/>
        <end position="117"/>
    </location>
</feature>
<protein>
    <submittedName>
        <fullName evidence="3">Ricin-type beta-trefoil lectin domain-like</fullName>
    </submittedName>
</protein>
<dbReference type="InterPro" id="IPR036366">
    <property type="entry name" value="PGBDSf"/>
</dbReference>
<evidence type="ECO:0000259" key="1">
    <source>
        <dbReference type="Pfam" id="PF01471"/>
    </source>
</evidence>
<dbReference type="CDD" id="cd00161">
    <property type="entry name" value="beta-trefoil_Ricin-like"/>
    <property type="match status" value="1"/>
</dbReference>
<dbReference type="RefSeq" id="WP_074963272.1">
    <property type="nucleotide sequence ID" value="NZ_FOKQ01000054.1"/>
</dbReference>
<dbReference type="Pfam" id="PF01471">
    <property type="entry name" value="PG_binding_1"/>
    <property type="match status" value="1"/>
</dbReference>
<dbReference type="InterPro" id="IPR036365">
    <property type="entry name" value="PGBD-like_sf"/>
</dbReference>
<dbReference type="PROSITE" id="PS50231">
    <property type="entry name" value="RICIN_B_LECTIN"/>
    <property type="match status" value="1"/>
</dbReference>
<dbReference type="SUPFAM" id="SSF47090">
    <property type="entry name" value="PGBD-like"/>
    <property type="match status" value="1"/>
</dbReference>
<dbReference type="Pfam" id="PF14200">
    <property type="entry name" value="RicinB_lectin_2"/>
    <property type="match status" value="1"/>
</dbReference>
<dbReference type="AlphaFoldDB" id="A0A1I1R1W8"/>
<accession>A0A1I1R1W8</accession>
<dbReference type="InterPro" id="IPR002477">
    <property type="entry name" value="Peptidoglycan-bd-like"/>
</dbReference>
<evidence type="ECO:0000313" key="3">
    <source>
        <dbReference type="EMBL" id="SFD26108.1"/>
    </source>
</evidence>
<dbReference type="InterPro" id="IPR035992">
    <property type="entry name" value="Ricin_B-like_lectins"/>
</dbReference>